<evidence type="ECO:0000313" key="5">
    <source>
        <dbReference type="Proteomes" id="UP000679307"/>
    </source>
</evidence>
<evidence type="ECO:0000256" key="2">
    <source>
        <dbReference type="SAM" id="Phobius"/>
    </source>
</evidence>
<keyword evidence="2" id="KW-0472">Membrane</keyword>
<reference evidence="4 5" key="1">
    <citation type="submission" date="2021-05" db="EMBL/GenBank/DDBJ databases">
        <title>Complete genome of Nocardioides aquaticus KCTC 9944T isolated from meromictic and hypersaline Ekho Lake, Antarctica.</title>
        <authorList>
            <person name="Hwang K."/>
            <person name="Kim K.M."/>
            <person name="Choe H."/>
        </authorList>
    </citation>
    <scope>NUCLEOTIDE SEQUENCE [LARGE SCALE GENOMIC DNA]</scope>
    <source>
        <strain evidence="4 5">KCTC 9944</strain>
    </source>
</reference>
<evidence type="ECO:0000256" key="1">
    <source>
        <dbReference type="SAM" id="MobiDB-lite"/>
    </source>
</evidence>
<feature type="transmembrane region" description="Helical" evidence="2">
    <location>
        <begin position="33"/>
        <end position="51"/>
    </location>
</feature>
<keyword evidence="2" id="KW-1133">Transmembrane helix</keyword>
<accession>A0ABX8EEY5</accession>
<feature type="transmembrane region" description="Helical" evidence="2">
    <location>
        <begin position="264"/>
        <end position="282"/>
    </location>
</feature>
<protein>
    <submittedName>
        <fullName evidence="4">Membrane protein</fullName>
    </submittedName>
</protein>
<name>A0ABX8EEY5_9ACTN</name>
<evidence type="ECO:0000259" key="3">
    <source>
        <dbReference type="Pfam" id="PF14258"/>
    </source>
</evidence>
<dbReference type="RefSeq" id="WP_214058212.1">
    <property type="nucleotide sequence ID" value="NZ_CP075371.1"/>
</dbReference>
<dbReference type="InterPro" id="IPR025646">
    <property type="entry name" value="DUF4350"/>
</dbReference>
<organism evidence="4 5">
    <name type="scientific">Nocardioides aquaticus</name>
    <dbReference type="NCBI Taxonomy" id="160826"/>
    <lineage>
        <taxon>Bacteria</taxon>
        <taxon>Bacillati</taxon>
        <taxon>Actinomycetota</taxon>
        <taxon>Actinomycetes</taxon>
        <taxon>Propionibacteriales</taxon>
        <taxon>Nocardioidaceae</taxon>
        <taxon>Nocardioides</taxon>
    </lineage>
</organism>
<gene>
    <name evidence="4" type="ORF">ENKNEFLB_01030</name>
</gene>
<sequence length="401" mass="40856">MSAVQGTATGASPGATPGPGTTRSWWRRRRGTVLLALVVLLLLAVVVALSGDPETTTPLDPDNPGREGTAALVEVLAEQGVEVEVVRDAAALEAAEVTTTTTVVVSSTDDLGRSTVERLREHARPGLLVLLEPGPAASGALGTPPGISVPGGGPVPAACSAPGAAGSTGDRLDDLSLEVDAATAFPGPGCFPDGSGGHLLVGDDGEVVLGAAQALTNEQVLRADNAALALRLLGGGDRLVWYVPDLTDLAPGDAVSVRSLLPPWLLPGLVLGLVAMLAVALWRGRRLGPLSVEALPVVVRAVETTRSRGRLYRSAGDRPHAATALRAAARARLAERLGLGAAGGGADRVEPLVRAVATATGQDAGRVAALLDPDAPTPTTDHDLITLAQDLDRLDREVRHP</sequence>
<dbReference type="Pfam" id="PF14258">
    <property type="entry name" value="DUF4350"/>
    <property type="match status" value="1"/>
</dbReference>
<evidence type="ECO:0000313" key="4">
    <source>
        <dbReference type="EMBL" id="QVT78652.1"/>
    </source>
</evidence>
<keyword evidence="2" id="KW-0812">Transmembrane</keyword>
<dbReference type="EMBL" id="CP075371">
    <property type="protein sequence ID" value="QVT78652.1"/>
    <property type="molecule type" value="Genomic_DNA"/>
</dbReference>
<keyword evidence="5" id="KW-1185">Reference proteome</keyword>
<proteinExistence type="predicted"/>
<dbReference type="Proteomes" id="UP000679307">
    <property type="component" value="Chromosome"/>
</dbReference>
<feature type="region of interest" description="Disordered" evidence="1">
    <location>
        <begin position="1"/>
        <end position="24"/>
    </location>
</feature>
<feature type="domain" description="DUF4350" evidence="3">
    <location>
        <begin position="61"/>
        <end position="233"/>
    </location>
</feature>